<dbReference type="PANTHER" id="PTHR45527">
    <property type="entry name" value="NONRIBOSOMAL PEPTIDE SYNTHETASE"/>
    <property type="match status" value="1"/>
</dbReference>
<dbReference type="EMBL" id="JAFLCK010000013">
    <property type="protein sequence ID" value="MBN8660735.1"/>
    <property type="molecule type" value="Genomic_DNA"/>
</dbReference>
<evidence type="ECO:0000259" key="1">
    <source>
        <dbReference type="Pfam" id="PF00501"/>
    </source>
</evidence>
<dbReference type="PROSITE" id="PS00455">
    <property type="entry name" value="AMP_BINDING"/>
    <property type="match status" value="1"/>
</dbReference>
<dbReference type="PANTHER" id="PTHR45527:SF1">
    <property type="entry name" value="FATTY ACID SYNTHASE"/>
    <property type="match status" value="1"/>
</dbReference>
<dbReference type="Pfam" id="PF00501">
    <property type="entry name" value="AMP-binding"/>
    <property type="match status" value="1"/>
</dbReference>
<dbReference type="PRINTS" id="PR00154">
    <property type="entry name" value="AMPBINDING"/>
</dbReference>
<dbReference type="Gene3D" id="3.30.300.30">
    <property type="match status" value="1"/>
</dbReference>
<evidence type="ECO:0000313" key="4">
    <source>
        <dbReference type="Proteomes" id="UP000664277"/>
    </source>
</evidence>
<evidence type="ECO:0000313" key="3">
    <source>
        <dbReference type="EMBL" id="MBN8660735.1"/>
    </source>
</evidence>
<dbReference type="InterPro" id="IPR045851">
    <property type="entry name" value="AMP-bd_C_sf"/>
</dbReference>
<feature type="domain" description="AMP-dependent synthetase/ligase" evidence="1">
    <location>
        <begin position="12"/>
        <end position="386"/>
    </location>
</feature>
<evidence type="ECO:0000259" key="2">
    <source>
        <dbReference type="Pfam" id="PF13193"/>
    </source>
</evidence>
<dbReference type="Pfam" id="PF13193">
    <property type="entry name" value="AMP-binding_C"/>
    <property type="match status" value="1"/>
</dbReference>
<feature type="domain" description="AMP-binding enzyme C-terminal" evidence="2">
    <location>
        <begin position="444"/>
        <end position="518"/>
    </location>
</feature>
<dbReference type="InterPro" id="IPR010071">
    <property type="entry name" value="AA_adenyl_dom"/>
</dbReference>
<dbReference type="InterPro" id="IPR042099">
    <property type="entry name" value="ANL_N_sf"/>
</dbReference>
<dbReference type="GO" id="GO:0031177">
    <property type="term" value="F:phosphopantetheine binding"/>
    <property type="evidence" value="ECO:0007669"/>
    <property type="project" value="TreeGrafter"/>
</dbReference>
<proteinExistence type="predicted"/>
<dbReference type="GO" id="GO:0043041">
    <property type="term" value="P:amino acid activation for nonribosomal peptide biosynthetic process"/>
    <property type="evidence" value="ECO:0007669"/>
    <property type="project" value="TreeGrafter"/>
</dbReference>
<sequence>MKYLIQHFIDQTFSTRPDNEAIRQGKQSFTYREIDQEAQAYCSHFIEQNCHKLAGAAKSEAKPVGILSRVRKEAITLMIGALRAGVVYVPLNTLAPAKWLGSVIERAGIEVLFYDSEFEATALALREFGIKKLVCLDDKMPNKADGKILSSREILAQSFSHSTCQNTLADDIAYILYTSGSTGSPKGIMITHRNAFTFIDWMQREFKLTEKDRVFNRAPLQFDLSVFDIFSTFAAGATLLIAPLDSSKEPTAVLNFMREEKASIIYTVPSTYIGWLSKGDLERGLPDLRLLLYAGEPFPLPYLRKLAQALPHTQISNIYGPTETNIVTYYHLYGPQDIKPDWDSVPIGKVVHDTEAFIVDEDLKPVAPGQIGEILIRGGTVFAGYFNDPERTRERLIQSPFHNYPTLCCRTGDLGRFLEDGNIVYHGRADSMVKTRGYRVEIGEVEAAISSIDGVDEIAVIAIPHEKYSNTLHAFIVSSQNTLSKEMLEEELKEKLPSYMLPAEYILRRELPKTSTGKIDRVGLSQELSARKN</sequence>
<dbReference type="GO" id="GO:0005737">
    <property type="term" value="C:cytoplasm"/>
    <property type="evidence" value="ECO:0007669"/>
    <property type="project" value="TreeGrafter"/>
</dbReference>
<dbReference type="InterPro" id="IPR020845">
    <property type="entry name" value="AMP-binding_CS"/>
</dbReference>
<dbReference type="AlphaFoldDB" id="A0A8J7PL86"/>
<dbReference type="InterPro" id="IPR000873">
    <property type="entry name" value="AMP-dep_synth/lig_dom"/>
</dbReference>
<dbReference type="Gene3D" id="3.40.50.12780">
    <property type="entry name" value="N-terminal domain of ligase-like"/>
    <property type="match status" value="1"/>
</dbReference>
<organism evidence="3 4">
    <name type="scientific">Candidatus Obscuribacter phosphatis</name>
    <dbReference type="NCBI Taxonomy" id="1906157"/>
    <lineage>
        <taxon>Bacteria</taxon>
        <taxon>Bacillati</taxon>
        <taxon>Candidatus Melainabacteria</taxon>
        <taxon>Candidatus Obscuribacterales</taxon>
        <taxon>Candidatus Obscuribacteraceae</taxon>
        <taxon>Candidatus Obscuribacter</taxon>
    </lineage>
</organism>
<gene>
    <name evidence="3" type="ORF">J0M35_10250</name>
</gene>
<dbReference type="Proteomes" id="UP000664277">
    <property type="component" value="Unassembled WGS sequence"/>
</dbReference>
<dbReference type="InterPro" id="IPR020459">
    <property type="entry name" value="AMP-binding"/>
</dbReference>
<dbReference type="NCBIfam" id="TIGR01733">
    <property type="entry name" value="AA-adenyl-dom"/>
    <property type="match status" value="1"/>
</dbReference>
<protein>
    <submittedName>
        <fullName evidence="3">Amino acid adenylation domain-containing protein</fullName>
    </submittedName>
</protein>
<dbReference type="CDD" id="cd05930">
    <property type="entry name" value="A_NRPS"/>
    <property type="match status" value="1"/>
</dbReference>
<reference evidence="3" key="1">
    <citation type="submission" date="2021-02" db="EMBL/GenBank/DDBJ databases">
        <title>Genome-Resolved Metagenomics of a Microbial Community Performing Photosynthetic Biological Nutrient Removal.</title>
        <authorList>
            <person name="Mcdaniel E.A."/>
        </authorList>
    </citation>
    <scope>NUCLEOTIDE SEQUENCE</scope>
    <source>
        <strain evidence="3">UWPOB_OBS1</strain>
    </source>
</reference>
<dbReference type="GO" id="GO:0044550">
    <property type="term" value="P:secondary metabolite biosynthetic process"/>
    <property type="evidence" value="ECO:0007669"/>
    <property type="project" value="TreeGrafter"/>
</dbReference>
<accession>A0A8J7PL86</accession>
<name>A0A8J7PL86_9BACT</name>
<dbReference type="InterPro" id="IPR025110">
    <property type="entry name" value="AMP-bd_C"/>
</dbReference>
<dbReference type="SUPFAM" id="SSF56801">
    <property type="entry name" value="Acetyl-CoA synthetase-like"/>
    <property type="match status" value="1"/>
</dbReference>
<comment type="caution">
    <text evidence="3">The sequence shown here is derived from an EMBL/GenBank/DDBJ whole genome shotgun (WGS) entry which is preliminary data.</text>
</comment>